<dbReference type="SUPFAM" id="SSF141868">
    <property type="entry name" value="EAL domain-like"/>
    <property type="match status" value="1"/>
</dbReference>
<dbReference type="SUPFAM" id="SSF55785">
    <property type="entry name" value="PYP-like sensor domain (PAS domain)"/>
    <property type="match status" value="1"/>
</dbReference>
<sequence>MNRADLAGKWAGTLAELEYVPASPGATVAALHDLIDAAVGLISADDFDRAAALDTGARLISWGYRAPITLQASMEVLGRGLPVLDDFADHAEPHELDRRIVAFLGAMAGGFTEGARQRLFDQQQDVVRALTIAKEHSDARFREVFTTTAVGMAISQLDGKLVDTNVALAEILGYGTTDPPAATIFDIFHPDDRTYLRQRYEQLTGADVPRFRERRRLIGKDGDEKWAFLSVSLFRLRRDTPRYHVTMIEDITDLHLLEDRLSFQVLHDALTGLPNREHFVSKLEATAAQLPADDVLTVYHLALDNVTAVNDGLGRAVGDKLLLRVARLLREVVAEEKAMVARLGGVEFAILIHQTPTAPPVQELAMRINEQLAEPVYIEEGRAVASSATIGVVQRRAGAVDAAELMRIADVTLRRVKAKGRCQWGLADAELDAEAIAHYTLAATVPGAWERGELDVWFRPQVELATGTTVAVRAELRWEHPELGMLGHARCMEIIEDTGLGLTIGRALLRIAVETAARWHAELGDAAPALALDLSVAHAADPDLVRHVRDLITEFDLPAGEVRIGMPVAALCTEDGDAEDNLTTVVDLGITAVLNGFGRTRGDLACLEDLPVHIVAISESAAGRATVAGSLYGKAMLGLVELVRGEGVKVLAPGLDDDARTAWWRAAGADIGQGECFAESVRATEIVEVLRARVSG</sequence>
<dbReference type="PROSITE" id="PS50113">
    <property type="entry name" value="PAC"/>
    <property type="match status" value="1"/>
</dbReference>
<dbReference type="InterPro" id="IPR000700">
    <property type="entry name" value="PAS-assoc_C"/>
</dbReference>
<dbReference type="OrthoDB" id="23692at2"/>
<feature type="domain" description="PAS" evidence="1">
    <location>
        <begin position="137"/>
        <end position="207"/>
    </location>
</feature>
<evidence type="ECO:0000313" key="5">
    <source>
        <dbReference type="EMBL" id="TDQ01055.1"/>
    </source>
</evidence>
<evidence type="ECO:0000259" key="2">
    <source>
        <dbReference type="PROSITE" id="PS50113"/>
    </source>
</evidence>
<dbReference type="SMART" id="SM00267">
    <property type="entry name" value="GGDEF"/>
    <property type="match status" value="1"/>
</dbReference>
<dbReference type="SMART" id="SM00052">
    <property type="entry name" value="EAL"/>
    <property type="match status" value="1"/>
</dbReference>
<dbReference type="Proteomes" id="UP000295444">
    <property type="component" value="Unassembled WGS sequence"/>
</dbReference>
<dbReference type="AlphaFoldDB" id="A0A4R6SH00"/>
<dbReference type="SMART" id="SM00091">
    <property type="entry name" value="PAS"/>
    <property type="match status" value="1"/>
</dbReference>
<protein>
    <submittedName>
        <fullName evidence="5">PAS domain S-box-containing protein/diguanylate cyclase (GGDEF)-like protein</fullName>
    </submittedName>
</protein>
<evidence type="ECO:0000259" key="1">
    <source>
        <dbReference type="PROSITE" id="PS50112"/>
    </source>
</evidence>
<keyword evidence="6" id="KW-1185">Reference proteome</keyword>
<dbReference type="NCBIfam" id="TIGR00229">
    <property type="entry name" value="sensory_box"/>
    <property type="match status" value="1"/>
</dbReference>
<dbReference type="CDD" id="cd00130">
    <property type="entry name" value="PAS"/>
    <property type="match status" value="1"/>
</dbReference>
<dbReference type="CDD" id="cd01948">
    <property type="entry name" value="EAL"/>
    <property type="match status" value="1"/>
</dbReference>
<accession>A0A4R6SH00</accession>
<dbReference type="Pfam" id="PF00563">
    <property type="entry name" value="EAL"/>
    <property type="match status" value="1"/>
</dbReference>
<comment type="caution">
    <text evidence="5">The sequence shown here is derived from an EMBL/GenBank/DDBJ whole genome shotgun (WGS) entry which is preliminary data.</text>
</comment>
<organism evidence="5 6">
    <name type="scientific">Labedaea rhizosphaerae</name>
    <dbReference type="NCBI Taxonomy" id="598644"/>
    <lineage>
        <taxon>Bacteria</taxon>
        <taxon>Bacillati</taxon>
        <taxon>Actinomycetota</taxon>
        <taxon>Actinomycetes</taxon>
        <taxon>Pseudonocardiales</taxon>
        <taxon>Pseudonocardiaceae</taxon>
        <taxon>Labedaea</taxon>
    </lineage>
</organism>
<feature type="domain" description="PAC" evidence="2">
    <location>
        <begin position="211"/>
        <end position="263"/>
    </location>
</feature>
<dbReference type="InterPro" id="IPR013655">
    <property type="entry name" value="PAS_fold_3"/>
</dbReference>
<dbReference type="Gene3D" id="3.30.450.20">
    <property type="entry name" value="PAS domain"/>
    <property type="match status" value="1"/>
</dbReference>
<dbReference type="Pfam" id="PF08447">
    <property type="entry name" value="PAS_3"/>
    <property type="match status" value="1"/>
</dbReference>
<dbReference type="RefSeq" id="WP_133849681.1">
    <property type="nucleotide sequence ID" value="NZ_SNXZ01000002.1"/>
</dbReference>
<dbReference type="PANTHER" id="PTHR44757:SF2">
    <property type="entry name" value="BIOFILM ARCHITECTURE MAINTENANCE PROTEIN MBAA"/>
    <property type="match status" value="1"/>
</dbReference>
<dbReference type="InterPro" id="IPR035965">
    <property type="entry name" value="PAS-like_dom_sf"/>
</dbReference>
<dbReference type="PROSITE" id="PS50887">
    <property type="entry name" value="GGDEF"/>
    <property type="match status" value="1"/>
</dbReference>
<reference evidence="5 6" key="1">
    <citation type="submission" date="2019-03" db="EMBL/GenBank/DDBJ databases">
        <title>Genomic Encyclopedia of Type Strains, Phase IV (KMG-IV): sequencing the most valuable type-strain genomes for metagenomic binning, comparative biology and taxonomic classification.</title>
        <authorList>
            <person name="Goeker M."/>
        </authorList>
    </citation>
    <scope>NUCLEOTIDE SEQUENCE [LARGE SCALE GENOMIC DNA]</scope>
    <source>
        <strain evidence="5 6">DSM 45361</strain>
    </source>
</reference>
<dbReference type="InterPro" id="IPR000160">
    <property type="entry name" value="GGDEF_dom"/>
</dbReference>
<dbReference type="InterPro" id="IPR029787">
    <property type="entry name" value="Nucleotide_cyclase"/>
</dbReference>
<feature type="domain" description="GGDEF" evidence="4">
    <location>
        <begin position="294"/>
        <end position="429"/>
    </location>
</feature>
<dbReference type="NCBIfam" id="TIGR00254">
    <property type="entry name" value="GGDEF"/>
    <property type="match status" value="1"/>
</dbReference>
<dbReference type="EMBL" id="SNXZ01000002">
    <property type="protein sequence ID" value="TDQ01055.1"/>
    <property type="molecule type" value="Genomic_DNA"/>
</dbReference>
<dbReference type="CDD" id="cd01949">
    <property type="entry name" value="GGDEF"/>
    <property type="match status" value="1"/>
</dbReference>
<dbReference type="InterPro" id="IPR043128">
    <property type="entry name" value="Rev_trsase/Diguanyl_cyclase"/>
</dbReference>
<feature type="domain" description="EAL" evidence="3">
    <location>
        <begin position="438"/>
        <end position="694"/>
    </location>
</feature>
<evidence type="ECO:0000313" key="6">
    <source>
        <dbReference type="Proteomes" id="UP000295444"/>
    </source>
</evidence>
<dbReference type="SUPFAM" id="SSF55073">
    <property type="entry name" value="Nucleotide cyclase"/>
    <property type="match status" value="1"/>
</dbReference>
<name>A0A4R6SH00_LABRH</name>
<dbReference type="InterPro" id="IPR000014">
    <property type="entry name" value="PAS"/>
</dbReference>
<dbReference type="InterPro" id="IPR035919">
    <property type="entry name" value="EAL_sf"/>
</dbReference>
<dbReference type="PANTHER" id="PTHR44757">
    <property type="entry name" value="DIGUANYLATE CYCLASE DGCP"/>
    <property type="match status" value="1"/>
</dbReference>
<dbReference type="PROSITE" id="PS50883">
    <property type="entry name" value="EAL"/>
    <property type="match status" value="1"/>
</dbReference>
<dbReference type="Pfam" id="PF00990">
    <property type="entry name" value="GGDEF"/>
    <property type="match status" value="1"/>
</dbReference>
<evidence type="ECO:0000259" key="3">
    <source>
        <dbReference type="PROSITE" id="PS50883"/>
    </source>
</evidence>
<proteinExistence type="predicted"/>
<dbReference type="InterPro" id="IPR001633">
    <property type="entry name" value="EAL_dom"/>
</dbReference>
<dbReference type="Gene3D" id="3.20.20.450">
    <property type="entry name" value="EAL domain"/>
    <property type="match status" value="1"/>
</dbReference>
<dbReference type="Gene3D" id="3.30.70.270">
    <property type="match status" value="1"/>
</dbReference>
<evidence type="ECO:0000259" key="4">
    <source>
        <dbReference type="PROSITE" id="PS50887"/>
    </source>
</evidence>
<dbReference type="PROSITE" id="PS50112">
    <property type="entry name" value="PAS"/>
    <property type="match status" value="1"/>
</dbReference>
<gene>
    <name evidence="5" type="ORF">EV186_102922</name>
</gene>
<dbReference type="InterPro" id="IPR052155">
    <property type="entry name" value="Biofilm_reg_signaling"/>
</dbReference>